<protein>
    <submittedName>
        <fullName evidence="2">Uncharacterized protein</fullName>
    </submittedName>
</protein>
<reference evidence="2" key="1">
    <citation type="submission" date="2021-03" db="EMBL/GenBank/DDBJ databases">
        <authorList>
            <person name="Tran Van P."/>
        </authorList>
    </citation>
    <scope>NUCLEOTIDE SEQUENCE</scope>
</reference>
<comment type="caution">
    <text evidence="2">The sequence shown here is derived from an EMBL/GenBank/DDBJ whole genome shotgun (WGS) entry which is preliminary data.</text>
</comment>
<feature type="non-terminal residue" evidence="2">
    <location>
        <position position="1"/>
    </location>
</feature>
<keyword evidence="1" id="KW-0472">Membrane</keyword>
<evidence type="ECO:0000313" key="2">
    <source>
        <dbReference type="EMBL" id="CAG2064165.1"/>
    </source>
</evidence>
<dbReference type="Proteomes" id="UP001153148">
    <property type="component" value="Unassembled WGS sequence"/>
</dbReference>
<proteinExistence type="predicted"/>
<feature type="transmembrane region" description="Helical" evidence="1">
    <location>
        <begin position="32"/>
        <end position="52"/>
    </location>
</feature>
<evidence type="ECO:0000313" key="3">
    <source>
        <dbReference type="Proteomes" id="UP001153148"/>
    </source>
</evidence>
<sequence length="68" mass="7393">RVGNILGNITFGYPAGNQTPDPGTRELEKARLTSALAGFVIYFGYGIMAKFWGFAYTNKTSRGGNDQD</sequence>
<name>A0ABN7PFC7_TIMPD</name>
<keyword evidence="3" id="KW-1185">Reference proteome</keyword>
<organism evidence="2 3">
    <name type="scientific">Timema podura</name>
    <name type="common">Walking stick</name>
    <dbReference type="NCBI Taxonomy" id="61482"/>
    <lineage>
        <taxon>Eukaryota</taxon>
        <taxon>Metazoa</taxon>
        <taxon>Ecdysozoa</taxon>
        <taxon>Arthropoda</taxon>
        <taxon>Hexapoda</taxon>
        <taxon>Insecta</taxon>
        <taxon>Pterygota</taxon>
        <taxon>Neoptera</taxon>
        <taxon>Polyneoptera</taxon>
        <taxon>Phasmatodea</taxon>
        <taxon>Timematodea</taxon>
        <taxon>Timematoidea</taxon>
        <taxon>Timematidae</taxon>
        <taxon>Timema</taxon>
    </lineage>
</organism>
<keyword evidence="1" id="KW-1133">Transmembrane helix</keyword>
<keyword evidence="1" id="KW-0812">Transmembrane</keyword>
<dbReference type="EMBL" id="CAJPIN010032040">
    <property type="protein sequence ID" value="CAG2064165.1"/>
    <property type="molecule type" value="Genomic_DNA"/>
</dbReference>
<evidence type="ECO:0000256" key="1">
    <source>
        <dbReference type="SAM" id="Phobius"/>
    </source>
</evidence>
<gene>
    <name evidence="2" type="ORF">TPAB3V08_LOCUS11112</name>
</gene>
<accession>A0ABN7PFC7</accession>